<dbReference type="Pfam" id="PF00248">
    <property type="entry name" value="Aldo_ket_red"/>
    <property type="match status" value="1"/>
</dbReference>
<accession>A0ABW2HRU6</accession>
<comment type="caution">
    <text evidence="3">The sequence shown here is derived from an EMBL/GenBank/DDBJ whole genome shotgun (WGS) entry which is preliminary data.</text>
</comment>
<dbReference type="EMBL" id="JBHTBJ010000012">
    <property type="protein sequence ID" value="MFC7275904.1"/>
    <property type="molecule type" value="Genomic_DNA"/>
</dbReference>
<feature type="region of interest" description="Disordered" evidence="1">
    <location>
        <begin position="74"/>
        <end position="108"/>
    </location>
</feature>
<gene>
    <name evidence="3" type="ORF">ACFQS1_18080</name>
</gene>
<keyword evidence="4" id="KW-1185">Reference proteome</keyword>
<evidence type="ECO:0000313" key="4">
    <source>
        <dbReference type="Proteomes" id="UP001596548"/>
    </source>
</evidence>
<dbReference type="SUPFAM" id="SSF51430">
    <property type="entry name" value="NAD(P)-linked oxidoreductase"/>
    <property type="match status" value="1"/>
</dbReference>
<dbReference type="RefSeq" id="WP_378969553.1">
    <property type="nucleotide sequence ID" value="NZ_JBHTBJ010000012.1"/>
</dbReference>
<evidence type="ECO:0000259" key="2">
    <source>
        <dbReference type="Pfam" id="PF00248"/>
    </source>
</evidence>
<evidence type="ECO:0000313" key="3">
    <source>
        <dbReference type="EMBL" id="MFC7275904.1"/>
    </source>
</evidence>
<protein>
    <submittedName>
        <fullName evidence="3">Aldo/keto reductase</fullName>
    </submittedName>
</protein>
<name>A0ABW2HRU6_9ACTN</name>
<sequence length="108" mass="11488">MRTIEALGAVADRYGASCAQLALAWLLAQGDDIVPVPATRRPLHLVENYAAQWLPLDAAAESMIRRSVPAIAARAPGSRADAGVITDSSGALGWDRRPHRDSTCRPEG</sequence>
<dbReference type="Gene3D" id="3.20.20.100">
    <property type="entry name" value="NADP-dependent oxidoreductase domain"/>
    <property type="match status" value="1"/>
</dbReference>
<reference evidence="4" key="1">
    <citation type="journal article" date="2019" name="Int. J. Syst. Evol. Microbiol.">
        <title>The Global Catalogue of Microorganisms (GCM) 10K type strain sequencing project: providing services to taxonomists for standard genome sequencing and annotation.</title>
        <authorList>
            <consortium name="The Broad Institute Genomics Platform"/>
            <consortium name="The Broad Institute Genome Sequencing Center for Infectious Disease"/>
            <person name="Wu L."/>
            <person name="Ma J."/>
        </authorList>
    </citation>
    <scope>NUCLEOTIDE SEQUENCE [LARGE SCALE GENOMIC DNA]</scope>
    <source>
        <strain evidence="4">XZYJT-10</strain>
    </source>
</reference>
<evidence type="ECO:0000256" key="1">
    <source>
        <dbReference type="SAM" id="MobiDB-lite"/>
    </source>
</evidence>
<organism evidence="3 4">
    <name type="scientific">Paractinoplanes rhizophilus</name>
    <dbReference type="NCBI Taxonomy" id="1416877"/>
    <lineage>
        <taxon>Bacteria</taxon>
        <taxon>Bacillati</taxon>
        <taxon>Actinomycetota</taxon>
        <taxon>Actinomycetes</taxon>
        <taxon>Micromonosporales</taxon>
        <taxon>Micromonosporaceae</taxon>
        <taxon>Paractinoplanes</taxon>
    </lineage>
</organism>
<feature type="compositionally biased region" description="Basic and acidic residues" evidence="1">
    <location>
        <begin position="94"/>
        <end position="108"/>
    </location>
</feature>
<dbReference type="InterPro" id="IPR023210">
    <property type="entry name" value="NADP_OxRdtase_dom"/>
</dbReference>
<dbReference type="InterPro" id="IPR036812">
    <property type="entry name" value="NAD(P)_OxRdtase_dom_sf"/>
</dbReference>
<proteinExistence type="predicted"/>
<dbReference type="Proteomes" id="UP001596548">
    <property type="component" value="Unassembled WGS sequence"/>
</dbReference>
<feature type="domain" description="NADP-dependent oxidoreductase" evidence="2">
    <location>
        <begin position="3"/>
        <end position="61"/>
    </location>
</feature>